<evidence type="ECO:0000313" key="3">
    <source>
        <dbReference type="Proteomes" id="UP000249239"/>
    </source>
</evidence>
<keyword evidence="3" id="KW-1185">Reference proteome</keyword>
<dbReference type="InterPro" id="IPR019096">
    <property type="entry name" value="YopX_protein"/>
</dbReference>
<proteinExistence type="predicted"/>
<dbReference type="Proteomes" id="UP000249239">
    <property type="component" value="Unassembled WGS sequence"/>
</dbReference>
<sequence>MKRVIKFRAISYRTCDFVFGSLVEDKEEFFILSDGEKFHVVKESIDQFTGMIDGYGVEIYESDVLRRIGKGTNEYFVYFDNGLFLLQNQFGRWGTLEKYFEICISFDLKAEVIGNFYETPELCEHALPNQS</sequence>
<reference evidence="2 3" key="1">
    <citation type="submission" date="2018-06" db="EMBL/GenBank/DDBJ databases">
        <title>Genomic Encyclopedia of Archaeal and Bacterial Type Strains, Phase II (KMG-II): from individual species to whole genera.</title>
        <authorList>
            <person name="Goeker M."/>
        </authorList>
    </citation>
    <scope>NUCLEOTIDE SEQUENCE [LARGE SCALE GENOMIC DNA]</scope>
    <source>
        <strain evidence="2 3">DSM 6779</strain>
    </source>
</reference>
<evidence type="ECO:0000313" key="2">
    <source>
        <dbReference type="EMBL" id="PZX18088.1"/>
    </source>
</evidence>
<organism evidence="2 3">
    <name type="scientific">Breznakibacter xylanolyticus</name>
    <dbReference type="NCBI Taxonomy" id="990"/>
    <lineage>
        <taxon>Bacteria</taxon>
        <taxon>Pseudomonadati</taxon>
        <taxon>Bacteroidota</taxon>
        <taxon>Bacteroidia</taxon>
        <taxon>Marinilabiliales</taxon>
        <taxon>Marinilabiliaceae</taxon>
        <taxon>Breznakibacter</taxon>
    </lineage>
</organism>
<dbReference type="OrthoDB" id="1809393at2"/>
<name>A0A2W7ND60_9BACT</name>
<dbReference type="AlphaFoldDB" id="A0A2W7ND60"/>
<dbReference type="Gene3D" id="2.30.30.290">
    <property type="entry name" value="YopX-like domains"/>
    <property type="match status" value="1"/>
</dbReference>
<dbReference type="SUPFAM" id="SSF159006">
    <property type="entry name" value="YopX-like"/>
    <property type="match status" value="1"/>
</dbReference>
<protein>
    <submittedName>
        <fullName evidence="2">YopX protein</fullName>
    </submittedName>
</protein>
<dbReference type="RefSeq" id="WP_111444832.1">
    <property type="nucleotide sequence ID" value="NZ_QKZK01000007.1"/>
</dbReference>
<evidence type="ECO:0000259" key="1">
    <source>
        <dbReference type="Pfam" id="PF09643"/>
    </source>
</evidence>
<comment type="caution">
    <text evidence="2">The sequence shown here is derived from an EMBL/GenBank/DDBJ whole genome shotgun (WGS) entry which is preliminary data.</text>
</comment>
<gene>
    <name evidence="2" type="ORF">LX69_01125</name>
</gene>
<feature type="domain" description="YopX protein" evidence="1">
    <location>
        <begin position="39"/>
        <end position="123"/>
    </location>
</feature>
<dbReference type="Pfam" id="PF09643">
    <property type="entry name" value="YopX"/>
    <property type="match status" value="1"/>
</dbReference>
<dbReference type="EMBL" id="QKZK01000007">
    <property type="protein sequence ID" value="PZX18088.1"/>
    <property type="molecule type" value="Genomic_DNA"/>
</dbReference>
<dbReference type="InterPro" id="IPR023385">
    <property type="entry name" value="YopX-like_C"/>
</dbReference>
<accession>A0A2W7ND60</accession>